<dbReference type="EMBL" id="JBDXMX010000002">
    <property type="protein sequence ID" value="MEO9246994.1"/>
    <property type="molecule type" value="Genomic_DNA"/>
</dbReference>
<name>A0ABV0IFS3_9MICC</name>
<feature type="region of interest" description="Disordered" evidence="1">
    <location>
        <begin position="106"/>
        <end position="128"/>
    </location>
</feature>
<proteinExistence type="predicted"/>
<reference evidence="3 4" key="1">
    <citation type="submission" date="2024-05" db="EMBL/GenBank/DDBJ databases">
        <authorList>
            <person name="Yi C."/>
        </authorList>
    </citation>
    <scope>NUCLEOTIDE SEQUENCE [LARGE SCALE GENOMIC DNA]</scope>
    <source>
        <strain evidence="3 4">XS13</strain>
    </source>
</reference>
<gene>
    <name evidence="3" type="ORF">ABDK96_04810</name>
</gene>
<dbReference type="InterPro" id="IPR036390">
    <property type="entry name" value="WH_DNA-bd_sf"/>
</dbReference>
<dbReference type="Pfam" id="PF03551">
    <property type="entry name" value="PadR"/>
    <property type="match status" value="1"/>
</dbReference>
<dbReference type="InterPro" id="IPR052509">
    <property type="entry name" value="Metal_resp_DNA-bind_regulator"/>
</dbReference>
<sequence length="128" mass="13542">MSAADEGWPAAWSRTALPTAILAVLQDSARHGYSVATQLEDRGFGRPRGGSLYPLLGRLEDEGLIESTWEPGGAGPGRRAYHLTAKGKRRLAWERTQWAALTAALGAHPATGEHQDGPATAGTTQEGP</sequence>
<evidence type="ECO:0000256" key="1">
    <source>
        <dbReference type="SAM" id="MobiDB-lite"/>
    </source>
</evidence>
<dbReference type="InterPro" id="IPR005149">
    <property type="entry name" value="Tscrpt_reg_PadR_N"/>
</dbReference>
<dbReference type="PANTHER" id="PTHR33169">
    <property type="entry name" value="PADR-FAMILY TRANSCRIPTIONAL REGULATOR"/>
    <property type="match status" value="1"/>
</dbReference>
<feature type="domain" description="Transcription regulator PadR N-terminal" evidence="2">
    <location>
        <begin position="21"/>
        <end position="92"/>
    </location>
</feature>
<accession>A0ABV0IFS3</accession>
<keyword evidence="4" id="KW-1185">Reference proteome</keyword>
<dbReference type="SUPFAM" id="SSF46785">
    <property type="entry name" value="Winged helix' DNA-binding domain"/>
    <property type="match status" value="1"/>
</dbReference>
<comment type="caution">
    <text evidence="3">The sequence shown here is derived from an EMBL/GenBank/DDBJ whole genome shotgun (WGS) entry which is preliminary data.</text>
</comment>
<protein>
    <submittedName>
        <fullName evidence="3">PadR family transcriptional regulator</fullName>
    </submittedName>
</protein>
<organism evidence="3 4">
    <name type="scientific">Citricoccus nitrophenolicus</name>
    <dbReference type="NCBI Taxonomy" id="863575"/>
    <lineage>
        <taxon>Bacteria</taxon>
        <taxon>Bacillati</taxon>
        <taxon>Actinomycetota</taxon>
        <taxon>Actinomycetes</taxon>
        <taxon>Micrococcales</taxon>
        <taxon>Micrococcaceae</taxon>
        <taxon>Citricoccus</taxon>
    </lineage>
</organism>
<dbReference type="PANTHER" id="PTHR33169:SF14">
    <property type="entry name" value="TRANSCRIPTIONAL REGULATOR RV3488"/>
    <property type="match status" value="1"/>
</dbReference>
<dbReference type="Gene3D" id="1.10.10.10">
    <property type="entry name" value="Winged helix-like DNA-binding domain superfamily/Winged helix DNA-binding domain"/>
    <property type="match status" value="1"/>
</dbReference>
<dbReference type="Proteomes" id="UP001484097">
    <property type="component" value="Unassembled WGS sequence"/>
</dbReference>
<evidence type="ECO:0000259" key="2">
    <source>
        <dbReference type="Pfam" id="PF03551"/>
    </source>
</evidence>
<evidence type="ECO:0000313" key="4">
    <source>
        <dbReference type="Proteomes" id="UP001484097"/>
    </source>
</evidence>
<dbReference type="InterPro" id="IPR036388">
    <property type="entry name" value="WH-like_DNA-bd_sf"/>
</dbReference>
<dbReference type="RefSeq" id="WP_309814313.1">
    <property type="nucleotide sequence ID" value="NZ_JBDXMX010000002.1"/>
</dbReference>
<evidence type="ECO:0000313" key="3">
    <source>
        <dbReference type="EMBL" id="MEO9246994.1"/>
    </source>
</evidence>